<evidence type="ECO:0000313" key="1">
    <source>
        <dbReference type="EMBL" id="UWP81579.1"/>
    </source>
</evidence>
<reference evidence="1" key="1">
    <citation type="submission" date="2021-04" db="EMBL/GenBank/DDBJ databases">
        <authorList>
            <person name="Hartkoorn R.C."/>
            <person name="Beaudoing E."/>
            <person name="Hot D."/>
        </authorList>
    </citation>
    <scope>NUCLEOTIDE SEQUENCE</scope>
    <source>
        <strain evidence="1">NRRL B-16292</strain>
    </source>
</reference>
<dbReference type="Proteomes" id="UP001059617">
    <property type="component" value="Chromosome"/>
</dbReference>
<dbReference type="Pfam" id="PF07676">
    <property type="entry name" value="PD40"/>
    <property type="match status" value="1"/>
</dbReference>
<accession>A0ABY5VWM6</accession>
<name>A0ABY5VWM6_9ACTN</name>
<dbReference type="InterPro" id="IPR011042">
    <property type="entry name" value="6-blade_b-propeller_TolB-like"/>
</dbReference>
<sequence>MYFKRDVDGGAGEVWRVRQGGRVEPFLRNFEDPCEGGPAYVNVVRAFGEGGLAVGFECLTSADRIYVVDLRTRAMSLLLGADDIRDATLDASGMRGYVAQENGRCASVAGFSDGALRDLDVRVPSMSGEWRLSAAYGAGQRGSKNEGCAAAGKAVSPVLTADGRSVVMLVTTARAGGGLNQSLADSYDWQVGFLDGDADTVRMVGPVLKSVPRLAVSPDGTKVALERNGPTDGLLVMDVASGETQSVVADKRATDPAFSPDGRTIAYCSDLTSIKFVQVS</sequence>
<keyword evidence="2" id="KW-1185">Reference proteome</keyword>
<gene>
    <name evidence="1" type="ORF">Dfulv_41750</name>
</gene>
<dbReference type="SUPFAM" id="SSF82171">
    <property type="entry name" value="DPP6 N-terminal domain-like"/>
    <property type="match status" value="1"/>
</dbReference>
<protein>
    <submittedName>
        <fullName evidence="1">Uncharacterized protein</fullName>
    </submittedName>
</protein>
<dbReference type="InterPro" id="IPR011659">
    <property type="entry name" value="WD40"/>
</dbReference>
<dbReference type="EMBL" id="CP073720">
    <property type="protein sequence ID" value="UWP81579.1"/>
    <property type="molecule type" value="Genomic_DNA"/>
</dbReference>
<dbReference type="RefSeq" id="WP_259859345.1">
    <property type="nucleotide sequence ID" value="NZ_BAAAST010000034.1"/>
</dbReference>
<reference evidence="1" key="2">
    <citation type="submission" date="2022-09" db="EMBL/GenBank/DDBJ databases">
        <title>Biosynthetic gene clusters of Dactylosporangioum fulvum.</title>
        <authorList>
            <person name="Caradec T."/>
        </authorList>
    </citation>
    <scope>NUCLEOTIDE SEQUENCE</scope>
    <source>
        <strain evidence="1">NRRL B-16292</strain>
    </source>
</reference>
<evidence type="ECO:0000313" key="2">
    <source>
        <dbReference type="Proteomes" id="UP001059617"/>
    </source>
</evidence>
<proteinExistence type="predicted"/>
<dbReference type="Gene3D" id="2.120.10.30">
    <property type="entry name" value="TolB, C-terminal domain"/>
    <property type="match status" value="1"/>
</dbReference>
<organism evidence="1 2">
    <name type="scientific">Dactylosporangium fulvum</name>
    <dbReference type="NCBI Taxonomy" id="53359"/>
    <lineage>
        <taxon>Bacteria</taxon>
        <taxon>Bacillati</taxon>
        <taxon>Actinomycetota</taxon>
        <taxon>Actinomycetes</taxon>
        <taxon>Micromonosporales</taxon>
        <taxon>Micromonosporaceae</taxon>
        <taxon>Dactylosporangium</taxon>
    </lineage>
</organism>